<dbReference type="GO" id="GO:0022857">
    <property type="term" value="F:transmembrane transporter activity"/>
    <property type="evidence" value="ECO:0007669"/>
    <property type="project" value="TreeGrafter"/>
</dbReference>
<accession>A0A841MNQ2</accession>
<evidence type="ECO:0000313" key="10">
    <source>
        <dbReference type="Proteomes" id="UP000588604"/>
    </source>
</evidence>
<evidence type="ECO:0000256" key="2">
    <source>
        <dbReference type="ARBA" id="ARBA00022475"/>
    </source>
</evidence>
<comment type="caution">
    <text evidence="9">The sequence shown here is derived from an EMBL/GenBank/DDBJ whole genome shotgun (WGS) entry which is preliminary data.</text>
</comment>
<organism evidence="9 10">
    <name type="scientific">Algoriphagus iocasae</name>
    <dbReference type="NCBI Taxonomy" id="1836499"/>
    <lineage>
        <taxon>Bacteria</taxon>
        <taxon>Pseudomonadati</taxon>
        <taxon>Bacteroidota</taxon>
        <taxon>Cytophagia</taxon>
        <taxon>Cytophagales</taxon>
        <taxon>Cyclobacteriaceae</taxon>
        <taxon>Algoriphagus</taxon>
    </lineage>
</organism>
<protein>
    <submittedName>
        <fullName evidence="9">Putative ABC transport system permease protein</fullName>
    </submittedName>
</protein>
<feature type="domain" description="MacB-like periplasmic core" evidence="8">
    <location>
        <begin position="21"/>
        <end position="206"/>
    </location>
</feature>
<dbReference type="EMBL" id="JACIJO010000001">
    <property type="protein sequence ID" value="MBB6325846.1"/>
    <property type="molecule type" value="Genomic_DNA"/>
</dbReference>
<feature type="domain" description="ABC3 transporter permease C-terminal" evidence="7">
    <location>
        <begin position="295"/>
        <end position="407"/>
    </location>
</feature>
<evidence type="ECO:0000259" key="8">
    <source>
        <dbReference type="Pfam" id="PF12704"/>
    </source>
</evidence>
<name>A0A841MNQ2_9BACT</name>
<reference evidence="9 10" key="1">
    <citation type="submission" date="2020-08" db="EMBL/GenBank/DDBJ databases">
        <title>Genomic Encyclopedia of Type Strains, Phase IV (KMG-IV): sequencing the most valuable type-strain genomes for metagenomic binning, comparative biology and taxonomic classification.</title>
        <authorList>
            <person name="Goeker M."/>
        </authorList>
    </citation>
    <scope>NUCLEOTIDE SEQUENCE [LARGE SCALE GENOMIC DNA]</scope>
    <source>
        <strain evidence="9 10">DSM 102044</strain>
    </source>
</reference>
<gene>
    <name evidence="9" type="ORF">FHS59_001461</name>
</gene>
<dbReference type="InterPro" id="IPR003838">
    <property type="entry name" value="ABC3_permease_C"/>
</dbReference>
<evidence type="ECO:0000256" key="5">
    <source>
        <dbReference type="ARBA" id="ARBA00023136"/>
    </source>
</evidence>
<evidence type="ECO:0000313" key="9">
    <source>
        <dbReference type="EMBL" id="MBB6325846.1"/>
    </source>
</evidence>
<feature type="transmembrane region" description="Helical" evidence="6">
    <location>
        <begin position="339"/>
        <end position="363"/>
    </location>
</feature>
<keyword evidence="3 6" id="KW-0812">Transmembrane</keyword>
<dbReference type="InterPro" id="IPR025857">
    <property type="entry name" value="MacB_PCD"/>
</dbReference>
<keyword evidence="4 6" id="KW-1133">Transmembrane helix</keyword>
<feature type="domain" description="ABC3 transporter permease C-terminal" evidence="7">
    <location>
        <begin position="690"/>
        <end position="791"/>
    </location>
</feature>
<evidence type="ECO:0000259" key="7">
    <source>
        <dbReference type="Pfam" id="PF02687"/>
    </source>
</evidence>
<feature type="transmembrane region" description="Helical" evidence="6">
    <location>
        <begin position="383"/>
        <end position="412"/>
    </location>
</feature>
<dbReference type="InterPro" id="IPR050250">
    <property type="entry name" value="Macrolide_Exporter_MacB"/>
</dbReference>
<feature type="transmembrane region" description="Helical" evidence="6">
    <location>
        <begin position="21"/>
        <end position="43"/>
    </location>
</feature>
<dbReference type="Pfam" id="PF12704">
    <property type="entry name" value="MacB_PCD"/>
    <property type="match status" value="1"/>
</dbReference>
<dbReference type="Pfam" id="PF02687">
    <property type="entry name" value="FtsX"/>
    <property type="match status" value="2"/>
</dbReference>
<dbReference type="PANTHER" id="PTHR30572:SF18">
    <property type="entry name" value="ABC-TYPE MACROLIDE FAMILY EXPORT SYSTEM PERMEASE COMPONENT 2"/>
    <property type="match status" value="1"/>
</dbReference>
<evidence type="ECO:0000256" key="1">
    <source>
        <dbReference type="ARBA" id="ARBA00004651"/>
    </source>
</evidence>
<dbReference type="GO" id="GO:0005886">
    <property type="term" value="C:plasma membrane"/>
    <property type="evidence" value="ECO:0007669"/>
    <property type="project" value="UniProtKB-SubCell"/>
</dbReference>
<dbReference type="AlphaFoldDB" id="A0A841MNQ2"/>
<sequence length="810" mass="90407">MMWRNYFKIAWRNLIVDKTYSFINIFGLTIGLASCLLVATVVLDEISYDSFWAKKDRLYRILTVETSEGMEGKSESSFTNLAATLQENFPEVEAAGSISKGNYNFRLDEHSTDVIQMNLIQADTNVWEMLDFTILQGAPEHYRPGIGNLVVTQSFVDSHFPNESPVGKEIQLVSPYLSDSRPFLITGIIADIPSNTYLRADGIQISKPSDTPLSREGWGYFDEQLILVSSQTVIPAFTDKVNKWYKDYITDASDELKQRVNTYEFQPIEDIYLKSDFASQEVKGNPANVYLFSGVAILLLTIAFINFVNLSAARSIKRFREIGVRKVLGAGRRQLISQFLYESLLFFLIAALLASTLYGLSLVHVEELLGHRLEIKFFENVPLLLGFAICVILLGIMAGVYPALMVAGFPLGNALKNSFDRKGSVSVSIIRKGLVATQFVFAILVLIGTVTVWSQMRFMEDKDLGYDPSHVLSISSFATEGKSAELKQQIEKIAGVEAVSLSNWVPTKGSGSLTKRIENPQDPDQVIPVDYIIGDIDLPKVMGMEIKEGRDFEQRDNLQSTLVSVEDSEANDKVSPVILITQSTAELLGVTELGGAISNLEETPIGILSDFHSISLRDPIKPTVIMANNEFKYASVLIKVQDGTESQALDAVGAIWKEFYDAKPFKFEWVDDLEKKQYDKEHRQAQLFTIFSGLMLFLASLGVFGLVVHSTEQRVKEIGVRKVLGASAVSIVQMFSIDYLKLVLVSLLIASPIAWYLMNIWLLDFAYKISLQWWMFVGAGFLAGFLALATVSARVLWTAHSNPIHSLRSE</sequence>
<feature type="transmembrane region" description="Helical" evidence="6">
    <location>
        <begin position="433"/>
        <end position="453"/>
    </location>
</feature>
<feature type="transmembrane region" description="Helical" evidence="6">
    <location>
        <begin position="289"/>
        <end position="310"/>
    </location>
</feature>
<dbReference type="PANTHER" id="PTHR30572">
    <property type="entry name" value="MEMBRANE COMPONENT OF TRANSPORTER-RELATED"/>
    <property type="match status" value="1"/>
</dbReference>
<feature type="transmembrane region" description="Helical" evidence="6">
    <location>
        <begin position="774"/>
        <end position="797"/>
    </location>
</feature>
<evidence type="ECO:0000256" key="3">
    <source>
        <dbReference type="ARBA" id="ARBA00022692"/>
    </source>
</evidence>
<feature type="transmembrane region" description="Helical" evidence="6">
    <location>
        <begin position="687"/>
        <end position="708"/>
    </location>
</feature>
<feature type="transmembrane region" description="Helical" evidence="6">
    <location>
        <begin position="743"/>
        <end position="762"/>
    </location>
</feature>
<proteinExistence type="predicted"/>
<keyword evidence="5 6" id="KW-0472">Membrane</keyword>
<comment type="subcellular location">
    <subcellularLocation>
        <location evidence="1">Cell membrane</location>
        <topology evidence="1">Multi-pass membrane protein</topology>
    </subcellularLocation>
</comment>
<evidence type="ECO:0000256" key="6">
    <source>
        <dbReference type="SAM" id="Phobius"/>
    </source>
</evidence>
<evidence type="ECO:0000256" key="4">
    <source>
        <dbReference type="ARBA" id="ARBA00022989"/>
    </source>
</evidence>
<dbReference type="RefSeq" id="WP_184494406.1">
    <property type="nucleotide sequence ID" value="NZ_JACIJO010000001.1"/>
</dbReference>
<keyword evidence="10" id="KW-1185">Reference proteome</keyword>
<keyword evidence="2" id="KW-1003">Cell membrane</keyword>
<dbReference type="Proteomes" id="UP000588604">
    <property type="component" value="Unassembled WGS sequence"/>
</dbReference>
<dbReference type="PROSITE" id="PS51257">
    <property type="entry name" value="PROKAR_LIPOPROTEIN"/>
    <property type="match status" value="1"/>
</dbReference>